<gene>
    <name evidence="3" type="ORF">UA74_24565</name>
</gene>
<proteinExistence type="predicted"/>
<dbReference type="EMBL" id="CP016076">
    <property type="protein sequence ID" value="APU16927.1"/>
    <property type="molecule type" value="Genomic_DNA"/>
</dbReference>
<evidence type="ECO:0000313" key="3">
    <source>
        <dbReference type="EMBL" id="APU16927.1"/>
    </source>
</evidence>
<dbReference type="Gene3D" id="3.40.50.1400">
    <property type="match status" value="2"/>
</dbReference>
<dbReference type="InterPro" id="IPR050963">
    <property type="entry name" value="Sirohydro_Cobaltochel/CbiX"/>
</dbReference>
<evidence type="ECO:0000256" key="1">
    <source>
        <dbReference type="ARBA" id="ARBA00022723"/>
    </source>
</evidence>
<keyword evidence="4" id="KW-1185">Reference proteome</keyword>
<protein>
    <recommendedName>
        <fullName evidence="5">Sirohydrochlorin chelatase</fullName>
    </recommendedName>
</protein>
<dbReference type="KEGG" id="acad:UA74_24565"/>
<dbReference type="PANTHER" id="PTHR33542">
    <property type="entry name" value="SIROHYDROCHLORIN FERROCHELATASE, CHLOROPLASTIC"/>
    <property type="match status" value="1"/>
</dbReference>
<dbReference type="PANTHER" id="PTHR33542:SF5">
    <property type="entry name" value="FERROCHELATASE CHE1"/>
    <property type="match status" value="1"/>
</dbReference>
<name>A0AAC9PUB8_9PSEU</name>
<keyword evidence="2" id="KW-0456">Lyase</keyword>
<accession>A0AAC9PUB8</accession>
<keyword evidence="1" id="KW-0479">Metal-binding</keyword>
<dbReference type="Proteomes" id="UP000185511">
    <property type="component" value="Chromosome"/>
</dbReference>
<dbReference type="SUPFAM" id="SSF53800">
    <property type="entry name" value="Chelatase"/>
    <property type="match status" value="1"/>
</dbReference>
<organism evidence="3 4">
    <name type="scientific">Actinoalloteichus fjordicus</name>
    <dbReference type="NCBI Taxonomy" id="1612552"/>
    <lineage>
        <taxon>Bacteria</taxon>
        <taxon>Bacillati</taxon>
        <taxon>Actinomycetota</taxon>
        <taxon>Actinomycetes</taxon>
        <taxon>Pseudonocardiales</taxon>
        <taxon>Pseudonocardiaceae</taxon>
        <taxon>Actinoalloteichus</taxon>
    </lineage>
</organism>
<dbReference type="CDD" id="cd03416">
    <property type="entry name" value="CbiX_SirB_N"/>
    <property type="match status" value="1"/>
</dbReference>
<dbReference type="GO" id="GO:0016829">
    <property type="term" value="F:lyase activity"/>
    <property type="evidence" value="ECO:0007669"/>
    <property type="project" value="UniProtKB-KW"/>
</dbReference>
<dbReference type="Pfam" id="PF01903">
    <property type="entry name" value="CbiX"/>
    <property type="match status" value="2"/>
</dbReference>
<dbReference type="AlphaFoldDB" id="A0AAC9PUB8"/>
<dbReference type="CDD" id="cd03414">
    <property type="entry name" value="CbiX_SirB_C"/>
    <property type="match status" value="1"/>
</dbReference>
<evidence type="ECO:0000313" key="4">
    <source>
        <dbReference type="Proteomes" id="UP000185511"/>
    </source>
</evidence>
<dbReference type="InterPro" id="IPR002762">
    <property type="entry name" value="CbiX-like"/>
</dbReference>
<reference evidence="4" key="1">
    <citation type="submission" date="2016-06" db="EMBL/GenBank/DDBJ databases">
        <title>Complete genome sequence of Actinoalloteichus fjordicus DSM 46855 (=ADI127-17), type strain of the new species Actinoalloteichus fjordicus.</title>
        <authorList>
            <person name="Ruckert C."/>
            <person name="Nouioui I."/>
            <person name="Willmese J."/>
            <person name="van Wezel G."/>
            <person name="Klenk H.-P."/>
            <person name="Kalinowski J."/>
            <person name="Zotchev S.B."/>
        </authorList>
    </citation>
    <scope>NUCLEOTIDE SEQUENCE [LARGE SCALE GENOMIC DNA]</scope>
    <source>
        <strain evidence="4">ADI127-7</strain>
    </source>
</reference>
<evidence type="ECO:0008006" key="5">
    <source>
        <dbReference type="Google" id="ProtNLM"/>
    </source>
</evidence>
<sequence length="248" mass="26061">MQRRPRLVSPTLVAVAHGSRDPRSPATIDSLVAGLRRARPSMPVLPAYLELSAPPLDEVLDEVDTESVLVPLLLGHAYHAGVDIPTAVERARRRRPSLRVAVADVLGPDERLESAALRRLAEAGIRPGTPEVGVVLAGAGSSQEQSNSLVRRVAEDWARHHGWAGVVPAFASATGPTAAEAVAELRAAGAERIAVAPWFLAPGLLLNRVIEGVRADEPAAVLAEPMGAAPELVDLVLDRYAAAARSSG</sequence>
<dbReference type="GO" id="GO:0046872">
    <property type="term" value="F:metal ion binding"/>
    <property type="evidence" value="ECO:0007669"/>
    <property type="project" value="UniProtKB-KW"/>
</dbReference>
<evidence type="ECO:0000256" key="2">
    <source>
        <dbReference type="ARBA" id="ARBA00023239"/>
    </source>
</evidence>